<evidence type="ECO:0000313" key="2">
    <source>
        <dbReference type="Proteomes" id="UP001164653"/>
    </source>
</evidence>
<dbReference type="AlphaFoldDB" id="A0A9E8NCV0"/>
<proteinExistence type="predicted"/>
<dbReference type="SUPFAM" id="SSF143422">
    <property type="entry name" value="Transposase IS200-like"/>
    <property type="match status" value="1"/>
</dbReference>
<dbReference type="KEGG" id="dpf:ON006_10150"/>
<dbReference type="EMBL" id="CP112998">
    <property type="protein sequence ID" value="WAC14300.1"/>
    <property type="molecule type" value="Genomic_DNA"/>
</dbReference>
<evidence type="ECO:0008006" key="3">
    <source>
        <dbReference type="Google" id="ProtNLM"/>
    </source>
</evidence>
<keyword evidence="2" id="KW-1185">Reference proteome</keyword>
<sequence>MERFTTEELISELFRRFFMSYSKAINIQEGRTGSLFQKIFRRRKVDNDRYFVRLVHYIHHQPEHHGFEKWDYESYPWSSYRRVLIDTETSLMKAELLDWFGGKEEFVKFHELSFDKKVIEHLIVEEE</sequence>
<gene>
    <name evidence="1" type="ORF">ON006_10150</name>
</gene>
<name>A0A9E8NCV0_9BACT</name>
<evidence type="ECO:0000313" key="1">
    <source>
        <dbReference type="EMBL" id="WAC14300.1"/>
    </source>
</evidence>
<dbReference type="Gene3D" id="3.30.70.1290">
    <property type="entry name" value="Transposase IS200-like"/>
    <property type="match status" value="1"/>
</dbReference>
<accession>A0A9E8NCV0</accession>
<reference evidence="1" key="1">
    <citation type="submission" date="2022-11" db="EMBL/GenBank/DDBJ databases">
        <title>Dyadobacter pollutisoli sp. nov., isolated from plastic dumped soil.</title>
        <authorList>
            <person name="Kim J.M."/>
            <person name="Kim K.R."/>
            <person name="Lee J.K."/>
            <person name="Hao L."/>
            <person name="Jeon C.O."/>
        </authorList>
    </citation>
    <scope>NUCLEOTIDE SEQUENCE</scope>
    <source>
        <strain evidence="1">U1</strain>
    </source>
</reference>
<protein>
    <recommendedName>
        <fullName evidence="3">Transposase</fullName>
    </recommendedName>
</protein>
<organism evidence="1 2">
    <name type="scientific">Dyadobacter pollutisoli</name>
    <dbReference type="NCBI Taxonomy" id="2910158"/>
    <lineage>
        <taxon>Bacteria</taxon>
        <taxon>Pseudomonadati</taxon>
        <taxon>Bacteroidota</taxon>
        <taxon>Cytophagia</taxon>
        <taxon>Cytophagales</taxon>
        <taxon>Spirosomataceae</taxon>
        <taxon>Dyadobacter</taxon>
    </lineage>
</organism>
<dbReference type="RefSeq" id="WP_267609977.1">
    <property type="nucleotide sequence ID" value="NZ_CP112998.1"/>
</dbReference>
<dbReference type="InterPro" id="IPR036515">
    <property type="entry name" value="Transposase_17_sf"/>
</dbReference>
<dbReference type="GO" id="GO:0006313">
    <property type="term" value="P:DNA transposition"/>
    <property type="evidence" value="ECO:0007669"/>
    <property type="project" value="InterPro"/>
</dbReference>
<dbReference type="GO" id="GO:0004803">
    <property type="term" value="F:transposase activity"/>
    <property type="evidence" value="ECO:0007669"/>
    <property type="project" value="InterPro"/>
</dbReference>
<dbReference type="GO" id="GO:0003677">
    <property type="term" value="F:DNA binding"/>
    <property type="evidence" value="ECO:0007669"/>
    <property type="project" value="InterPro"/>
</dbReference>
<dbReference type="Proteomes" id="UP001164653">
    <property type="component" value="Chromosome"/>
</dbReference>